<evidence type="ECO:0000313" key="3">
    <source>
        <dbReference type="Proteomes" id="UP000823633"/>
    </source>
</evidence>
<feature type="signal peptide" evidence="1">
    <location>
        <begin position="1"/>
        <end position="22"/>
    </location>
</feature>
<reference evidence="2" key="1">
    <citation type="submission" date="2020-10" db="EMBL/GenBank/DDBJ databases">
        <authorList>
            <person name="Gilroy R."/>
        </authorList>
    </citation>
    <scope>NUCLEOTIDE SEQUENCE</scope>
    <source>
        <strain evidence="2">11167</strain>
    </source>
</reference>
<protein>
    <submittedName>
        <fullName evidence="2">Uncharacterized protein</fullName>
    </submittedName>
</protein>
<dbReference type="EMBL" id="JADIMU010000044">
    <property type="protein sequence ID" value="MBO8443469.1"/>
    <property type="molecule type" value="Genomic_DNA"/>
</dbReference>
<gene>
    <name evidence="2" type="ORF">IAC42_06890</name>
</gene>
<proteinExistence type="predicted"/>
<keyword evidence="1" id="KW-0732">Signal</keyword>
<reference evidence="2" key="2">
    <citation type="journal article" date="2021" name="PeerJ">
        <title>Extensive microbial diversity within the chicken gut microbiome revealed by metagenomics and culture.</title>
        <authorList>
            <person name="Gilroy R."/>
            <person name="Ravi A."/>
            <person name="Getino M."/>
            <person name="Pursley I."/>
            <person name="Horton D.L."/>
            <person name="Alikhan N.F."/>
            <person name="Baker D."/>
            <person name="Gharbi K."/>
            <person name="Hall N."/>
            <person name="Watson M."/>
            <person name="Adriaenssens E.M."/>
            <person name="Foster-Nyarko E."/>
            <person name="Jarju S."/>
            <person name="Secka A."/>
            <person name="Antonio M."/>
            <person name="Oren A."/>
            <person name="Chaudhuri R.R."/>
            <person name="La Ragione R."/>
            <person name="Hildebrand F."/>
            <person name="Pallen M.J."/>
        </authorList>
    </citation>
    <scope>NUCLEOTIDE SEQUENCE</scope>
    <source>
        <strain evidence="2">11167</strain>
    </source>
</reference>
<name>A0A9D9EE68_9SPIR</name>
<dbReference type="PROSITE" id="PS51257">
    <property type="entry name" value="PROKAR_LIPOPROTEIN"/>
    <property type="match status" value="1"/>
</dbReference>
<organism evidence="2 3">
    <name type="scientific">Candidatus Aphodenecus pullistercoris</name>
    <dbReference type="NCBI Taxonomy" id="2840669"/>
    <lineage>
        <taxon>Bacteria</taxon>
        <taxon>Pseudomonadati</taxon>
        <taxon>Spirochaetota</taxon>
        <taxon>Spirochaetia</taxon>
        <taxon>Spirochaetales</taxon>
        <taxon>Candidatus Aphodenecus</taxon>
    </lineage>
</organism>
<dbReference type="Proteomes" id="UP000823633">
    <property type="component" value="Unassembled WGS sequence"/>
</dbReference>
<evidence type="ECO:0000256" key="1">
    <source>
        <dbReference type="SAM" id="SignalP"/>
    </source>
</evidence>
<feature type="chain" id="PRO_5038833392" evidence="1">
    <location>
        <begin position="23"/>
        <end position="303"/>
    </location>
</feature>
<dbReference type="AlphaFoldDB" id="A0A9D9EE68"/>
<sequence>MKKVFSILTLAAILTLTGCVHHTPFEEEYFFQAMGKDGEIVITADTTKLKEKMPGVLATGNGVLDDIIARSERVSVAFYQNPPLGEEAYPADLASLDYYGGLEGDYGSFTFNTALSWSSQFHGEKEEGIRYYTDEGNTIELAVPVSGLLLFASQDYVQAYLDTVSERLTLIGDDTAKLLADSLFGLYVRSPQTMIDLGLGLPYSVIAKMSDAIIYVNMTDEGGYVLNADITMQSEDLATTLLSLLRQNVVAELRRQGQRPDFAALSRQYYNEGRLVLIRDMSLTEEQVDQLAGSITDITGGVI</sequence>
<comment type="caution">
    <text evidence="2">The sequence shown here is derived from an EMBL/GenBank/DDBJ whole genome shotgun (WGS) entry which is preliminary data.</text>
</comment>
<accession>A0A9D9EE68</accession>
<evidence type="ECO:0000313" key="2">
    <source>
        <dbReference type="EMBL" id="MBO8443469.1"/>
    </source>
</evidence>